<organism evidence="1">
    <name type="scientific">Anopheles braziliensis</name>
    <dbReference type="NCBI Taxonomy" id="58242"/>
    <lineage>
        <taxon>Eukaryota</taxon>
        <taxon>Metazoa</taxon>
        <taxon>Ecdysozoa</taxon>
        <taxon>Arthropoda</taxon>
        <taxon>Hexapoda</taxon>
        <taxon>Insecta</taxon>
        <taxon>Pterygota</taxon>
        <taxon>Neoptera</taxon>
        <taxon>Endopterygota</taxon>
        <taxon>Diptera</taxon>
        <taxon>Nematocera</taxon>
        <taxon>Culicoidea</taxon>
        <taxon>Culicidae</taxon>
        <taxon>Anophelinae</taxon>
        <taxon>Anopheles</taxon>
    </lineage>
</organism>
<dbReference type="AlphaFoldDB" id="A0A2M3ZSX9"/>
<sequence>MRFVFFPPPFLFCFPFGAAFSTNRHLVMKFWNVSKSKLVHNSCKVFFLLSVPVCPFASANNQIVLLLLTNEPCARGHTCEILALLTRGSSITLSSQVPRCSVGRIS</sequence>
<protein>
    <submittedName>
        <fullName evidence="1">Putative secreted peptide</fullName>
    </submittedName>
</protein>
<accession>A0A2M3ZSX9</accession>
<dbReference type="EMBL" id="GGFM01010878">
    <property type="protein sequence ID" value="MBW31629.1"/>
    <property type="molecule type" value="Transcribed_RNA"/>
</dbReference>
<name>A0A2M3ZSX9_9DIPT</name>
<evidence type="ECO:0000313" key="1">
    <source>
        <dbReference type="EMBL" id="MBW31629.1"/>
    </source>
</evidence>
<reference evidence="1" key="1">
    <citation type="submission" date="2018-01" db="EMBL/GenBank/DDBJ databases">
        <title>An insight into the sialome of Amazonian anophelines.</title>
        <authorList>
            <person name="Ribeiro J.M."/>
            <person name="Scarpassa V."/>
            <person name="Calvo E."/>
        </authorList>
    </citation>
    <scope>NUCLEOTIDE SEQUENCE</scope>
    <source>
        <tissue evidence="1">Salivary glands</tissue>
    </source>
</reference>
<proteinExistence type="predicted"/>